<organism evidence="2 3">
    <name type="scientific">Tabrizicola soli</name>
    <dbReference type="NCBI Taxonomy" id="2185115"/>
    <lineage>
        <taxon>Bacteria</taxon>
        <taxon>Pseudomonadati</taxon>
        <taxon>Pseudomonadota</taxon>
        <taxon>Alphaproteobacteria</taxon>
        <taxon>Rhodobacterales</taxon>
        <taxon>Paracoccaceae</taxon>
        <taxon>Tabrizicola</taxon>
    </lineage>
</organism>
<evidence type="ECO:0000313" key="3">
    <source>
        <dbReference type="Proteomes" id="UP001595445"/>
    </source>
</evidence>
<comment type="caution">
    <text evidence="2">The sequence shown here is derived from an EMBL/GenBank/DDBJ whole genome shotgun (WGS) entry which is preliminary data.</text>
</comment>
<accession>A0ABV7DQ11</accession>
<feature type="transmembrane region" description="Helical" evidence="1">
    <location>
        <begin position="37"/>
        <end position="59"/>
    </location>
</feature>
<evidence type="ECO:0000313" key="2">
    <source>
        <dbReference type="EMBL" id="MFC3085098.1"/>
    </source>
</evidence>
<keyword evidence="1" id="KW-0472">Membrane</keyword>
<name>A0ABV7DQ11_9RHOB</name>
<protein>
    <recommendedName>
        <fullName evidence="4">Cardiolipin synthase N-terminal domain-containing protein</fullName>
    </recommendedName>
</protein>
<dbReference type="RefSeq" id="WP_197647665.1">
    <property type="nucleotide sequence ID" value="NZ_JAEACP010000036.1"/>
</dbReference>
<sequence>MIEAILFLIFGLVVFYFSIWILILLPAEMAEARGRSAVRWILVSLFFSPGLAIFLLWWLGDNPYREDDQ</sequence>
<dbReference type="Proteomes" id="UP001595445">
    <property type="component" value="Unassembled WGS sequence"/>
</dbReference>
<gene>
    <name evidence="2" type="ORF">ACFOD6_03450</name>
</gene>
<keyword evidence="1" id="KW-1133">Transmembrane helix</keyword>
<evidence type="ECO:0008006" key="4">
    <source>
        <dbReference type="Google" id="ProtNLM"/>
    </source>
</evidence>
<proteinExistence type="predicted"/>
<feature type="transmembrane region" description="Helical" evidence="1">
    <location>
        <begin position="6"/>
        <end position="25"/>
    </location>
</feature>
<evidence type="ECO:0000256" key="1">
    <source>
        <dbReference type="SAM" id="Phobius"/>
    </source>
</evidence>
<keyword evidence="3" id="KW-1185">Reference proteome</keyword>
<dbReference type="EMBL" id="JBHRSM010000006">
    <property type="protein sequence ID" value="MFC3085098.1"/>
    <property type="molecule type" value="Genomic_DNA"/>
</dbReference>
<keyword evidence="1" id="KW-0812">Transmembrane</keyword>
<reference evidence="3" key="1">
    <citation type="journal article" date="2019" name="Int. J. Syst. Evol. Microbiol.">
        <title>The Global Catalogue of Microorganisms (GCM) 10K type strain sequencing project: providing services to taxonomists for standard genome sequencing and annotation.</title>
        <authorList>
            <consortium name="The Broad Institute Genomics Platform"/>
            <consortium name="The Broad Institute Genome Sequencing Center for Infectious Disease"/>
            <person name="Wu L."/>
            <person name="Ma J."/>
        </authorList>
    </citation>
    <scope>NUCLEOTIDE SEQUENCE [LARGE SCALE GENOMIC DNA]</scope>
    <source>
        <strain evidence="3">KCTC 62102</strain>
    </source>
</reference>